<dbReference type="AlphaFoldDB" id="A0A507DF73"/>
<feature type="compositionally biased region" description="Polar residues" evidence="1">
    <location>
        <begin position="174"/>
        <end position="187"/>
    </location>
</feature>
<feature type="compositionally biased region" description="Basic and acidic residues" evidence="1">
    <location>
        <begin position="822"/>
        <end position="877"/>
    </location>
</feature>
<name>A0A507DF73_9FUNG</name>
<feature type="region of interest" description="Disordered" evidence="1">
    <location>
        <begin position="906"/>
        <end position="1046"/>
    </location>
</feature>
<dbReference type="VEuPathDB" id="FungiDB:SeMB42_g06877"/>
<feature type="compositionally biased region" description="Low complexity" evidence="1">
    <location>
        <begin position="987"/>
        <end position="996"/>
    </location>
</feature>
<feature type="compositionally biased region" description="Polar residues" evidence="1">
    <location>
        <begin position="522"/>
        <end position="554"/>
    </location>
</feature>
<feature type="compositionally biased region" description="Low complexity" evidence="1">
    <location>
        <begin position="301"/>
        <end position="310"/>
    </location>
</feature>
<proteinExistence type="predicted"/>
<protein>
    <submittedName>
        <fullName evidence="2">Uncharacterized protein</fullName>
    </submittedName>
</protein>
<feature type="compositionally biased region" description="Low complexity" evidence="1">
    <location>
        <begin position="28"/>
        <end position="45"/>
    </location>
</feature>
<organism evidence="2 3">
    <name type="scientific">Synchytrium endobioticum</name>
    <dbReference type="NCBI Taxonomy" id="286115"/>
    <lineage>
        <taxon>Eukaryota</taxon>
        <taxon>Fungi</taxon>
        <taxon>Fungi incertae sedis</taxon>
        <taxon>Chytridiomycota</taxon>
        <taxon>Chytridiomycota incertae sedis</taxon>
        <taxon>Chytridiomycetes</taxon>
        <taxon>Synchytriales</taxon>
        <taxon>Synchytriaceae</taxon>
        <taxon>Synchytrium</taxon>
    </lineage>
</organism>
<feature type="compositionally biased region" description="Basic residues" evidence="1">
    <location>
        <begin position="647"/>
        <end position="674"/>
    </location>
</feature>
<feature type="compositionally biased region" description="Polar residues" evidence="1">
    <location>
        <begin position="977"/>
        <end position="986"/>
    </location>
</feature>
<accession>A0A507DF73</accession>
<feature type="compositionally biased region" description="Basic and acidic residues" evidence="1">
    <location>
        <begin position="795"/>
        <end position="811"/>
    </location>
</feature>
<feature type="compositionally biased region" description="Basic and acidic residues" evidence="1">
    <location>
        <begin position="746"/>
        <end position="785"/>
    </location>
</feature>
<comment type="caution">
    <text evidence="2">The sequence shown here is derived from an EMBL/GenBank/DDBJ whole genome shotgun (WGS) entry which is preliminary data.</text>
</comment>
<feature type="compositionally biased region" description="Low complexity" evidence="1">
    <location>
        <begin position="709"/>
        <end position="721"/>
    </location>
</feature>
<evidence type="ECO:0000313" key="2">
    <source>
        <dbReference type="EMBL" id="TPX49518.1"/>
    </source>
</evidence>
<evidence type="ECO:0000313" key="3">
    <source>
        <dbReference type="Proteomes" id="UP000320475"/>
    </source>
</evidence>
<feature type="compositionally biased region" description="Low complexity" evidence="1">
    <location>
        <begin position="148"/>
        <end position="161"/>
    </location>
</feature>
<feature type="region of interest" description="Disordered" evidence="1">
    <location>
        <begin position="404"/>
        <end position="609"/>
    </location>
</feature>
<feature type="region of interest" description="Disordered" evidence="1">
    <location>
        <begin position="147"/>
        <end position="194"/>
    </location>
</feature>
<dbReference type="EMBL" id="QEAM01000032">
    <property type="protein sequence ID" value="TPX49518.1"/>
    <property type="molecule type" value="Genomic_DNA"/>
</dbReference>
<feature type="compositionally biased region" description="Basic and acidic residues" evidence="1">
    <location>
        <begin position="587"/>
        <end position="597"/>
    </location>
</feature>
<gene>
    <name evidence="2" type="ORF">SeLEV6574_g01428</name>
</gene>
<feature type="compositionally biased region" description="Polar residues" evidence="1">
    <location>
        <begin position="1011"/>
        <end position="1026"/>
    </location>
</feature>
<feature type="compositionally biased region" description="Basic residues" evidence="1">
    <location>
        <begin position="729"/>
        <end position="745"/>
    </location>
</feature>
<reference evidence="2 3" key="1">
    <citation type="journal article" date="2019" name="Sci. Rep.">
        <title>Comparative genomics of chytrid fungi reveal insights into the obligate biotrophic and pathogenic lifestyle of Synchytrium endobioticum.</title>
        <authorList>
            <person name="van de Vossenberg B.T.L.H."/>
            <person name="Warris S."/>
            <person name="Nguyen H.D.T."/>
            <person name="van Gent-Pelzer M.P.E."/>
            <person name="Joly D.L."/>
            <person name="van de Geest H.C."/>
            <person name="Bonants P.J.M."/>
            <person name="Smith D.S."/>
            <person name="Levesque C.A."/>
            <person name="van der Lee T.A.J."/>
        </authorList>
    </citation>
    <scope>NUCLEOTIDE SEQUENCE [LARGE SCALE GENOMIC DNA]</scope>
    <source>
        <strain evidence="2 3">LEV6574</strain>
    </source>
</reference>
<feature type="compositionally biased region" description="Low complexity" evidence="1">
    <location>
        <begin position="438"/>
        <end position="452"/>
    </location>
</feature>
<feature type="compositionally biased region" description="Low complexity" evidence="1">
    <location>
        <begin position="1"/>
        <end position="12"/>
    </location>
</feature>
<evidence type="ECO:0000256" key="1">
    <source>
        <dbReference type="SAM" id="MobiDB-lite"/>
    </source>
</evidence>
<feature type="compositionally biased region" description="Basic and acidic residues" evidence="1">
    <location>
        <begin position="555"/>
        <end position="575"/>
    </location>
</feature>
<feature type="region of interest" description="Disordered" evidence="1">
    <location>
        <begin position="1"/>
        <end position="60"/>
    </location>
</feature>
<dbReference type="Proteomes" id="UP000320475">
    <property type="component" value="Unassembled WGS sequence"/>
</dbReference>
<feature type="region of interest" description="Disordered" evidence="1">
    <location>
        <begin position="621"/>
        <end position="894"/>
    </location>
</feature>
<feature type="region of interest" description="Disordered" evidence="1">
    <location>
        <begin position="301"/>
        <end position="341"/>
    </location>
</feature>
<feature type="compositionally biased region" description="Polar residues" evidence="1">
    <location>
        <begin position="622"/>
        <end position="631"/>
    </location>
</feature>
<feature type="compositionally biased region" description="Low complexity" evidence="1">
    <location>
        <begin position="1027"/>
        <end position="1039"/>
    </location>
</feature>
<feature type="compositionally biased region" description="Basic and acidic residues" evidence="1">
    <location>
        <begin position="699"/>
        <end position="708"/>
    </location>
</feature>
<sequence length="1260" mass="140706">MTTETATSIATTHLPSSSIINSDRPDRPISLPHSAPPSSSASDARPQPPTPEVNHRLSLHPDIDDDLSQLRHELKYTTPFGEKDYATYLDLPPYYDGLEMKFEAWRKLLPSDPLKLQVPKRPLELHNTRRNASSPTVSHVRSLHHHLPASQATGTGTSTTPVKQPSLPILKPPDTTQNPIHTSTTRKQSIERDSALDDLANKSKCLLMIMEFKNTLSPLISHTVLPVIPKKRPAENNRIVISHATSNTPRPQSVKKRRIVSLKNIPTLTQVPCESTDDLRKNFVQTEHDLILPNICHSSISTSSNANKSTHSNGKRMNLDDNAQLDRDSKHSKPLLPSEAHSSVKLHVAATRSIPPQPVPHRLTKDTAVVQYKGDISSCPTTTNHSKSEKTAISRVATSALDNDIKSGKVRKRTSNDNGLQQKKRQKTASESDDEPGAPSHPSDTSPSTAAPPKRKRQDKTRSPLVIDGTASGTDADADESTAEGKNQPRASRKSKSPVPSEIDFKKTTNAKARSAKIIQPDTDSAHASISATTKNADATKSDSNAATMENASNIKHDSKIKEESATKSMAKVDKGPVPSKAMPDSSDTRSKHDVKTKTASGQADIVGNDLVADYKAKVSTIKFQESTAKSPPSAHRRKSVESLTPNRKRKDFHSKRQRQSRSRSPRRRTRRRRSPSDDRKRNRSFSLDRPTSRSPPLDLKRRNDSSDTAHTTSSYASARSTSHDRDRRQRSRSSSRSRSRHSKYRDHDLWKRGRSRSRDSFRERTPSKGKHHNSDRDRGDYYKRDHQKRHHDSRRPTRDPHDRRDRDTYRPRYTHNKSRSTRSDDENRRDWDRRDRRDQDRDYKAIRSRNDTDGDQKETRHEERSLRQRDDSRPDTAKNGNMSLADKQLAPNRNSEALSPVIVEKPAVPSRPLPPLDSKSSLSSLSNAVKHDTEPAAMTPLPLPVPPAKPRQVRSMKEYTAARQQAQAPDPPTQTLSTESEITLNASSADTSATANVEADPTTPARSRLPSDSNMVGNNHSPVTVSSINRNSVSKSSNASNDDSFRKHRLFGDAAREEENWAESAMHYVAAVAIIVKRVAECDAPLGSKEMDKIINQGIENVRILTDGKGTVKDLTDRVMQGQKPLLGFATLLARAGGLLRVRRTLCQLKSNVKRSENYQNSITVQASADPTAFQAQMKQLADLNKVLFSNVNYMIGFFENWRLFEGPCSSLRDEFPETMKHESEPDSATTLAAYANLCRSCVKEYANKHDISFKFLDE</sequence>
<feature type="compositionally biased region" description="Low complexity" evidence="1">
    <location>
        <begin position="917"/>
        <end position="927"/>
    </location>
</feature>